<feature type="transmembrane region" description="Helical" evidence="17">
    <location>
        <begin position="115"/>
        <end position="133"/>
    </location>
</feature>
<feature type="transmembrane region" description="Helical" evidence="17">
    <location>
        <begin position="187"/>
        <end position="207"/>
    </location>
</feature>
<keyword evidence="3" id="KW-0808">Transferase</keyword>
<evidence type="ECO:0000256" key="13">
    <source>
        <dbReference type="ARBA" id="ARBA00041418"/>
    </source>
</evidence>
<evidence type="ECO:0000256" key="6">
    <source>
        <dbReference type="ARBA" id="ARBA00022984"/>
    </source>
</evidence>
<dbReference type="GO" id="GO:0009252">
    <property type="term" value="P:peptidoglycan biosynthetic process"/>
    <property type="evidence" value="ECO:0007669"/>
    <property type="project" value="UniProtKB-KW"/>
</dbReference>
<comment type="similarity">
    <text evidence="11">Belongs to the SEDS family. FtsW subfamily.</text>
</comment>
<dbReference type="PANTHER" id="PTHR30474:SF2">
    <property type="entry name" value="PEPTIDOGLYCAN GLYCOSYLTRANSFERASE FTSW-RELATED"/>
    <property type="match status" value="1"/>
</dbReference>
<sequence>MNLTYSFFQRINLFSIWFLVTFGILVNISASSVQGLNQFNDNFYFIKRHMAAVLIGVLIFNIGKKINFYSYSRLINFSMVFVTSALFFVLTYGIVRGGSRRWVDLGIINFQPSELAKPIIILWVAYQLTNIDTKFNNFFYLRRAMFLPVVCCFFIYLQPDYGTTITIFGILLSQIIFSKIDFKYPVGILSLSIAPLYFLAISGSYRFNRITTWLDRDCDLGIDLLGACFQLNQSRIAISSGGVFGLGPGTSRARWGMLPNSHTDFIASIIGEEYGFVGLLIFVIILGFLIISFYGLAISTKSEFKKLIFVGLGSWVFIQTAINLGGAVGLLPITGIVLPFISYGSSAMVALFTGIAIGYSRI</sequence>
<dbReference type="GO" id="GO:0015648">
    <property type="term" value="F:lipid-linked peptidoglycan transporter activity"/>
    <property type="evidence" value="ECO:0007669"/>
    <property type="project" value="TreeGrafter"/>
</dbReference>
<keyword evidence="5" id="KW-0133">Cell shape</keyword>
<dbReference type="InterPro" id="IPR001182">
    <property type="entry name" value="FtsW/RodA"/>
</dbReference>
<evidence type="ECO:0000256" key="14">
    <source>
        <dbReference type="ARBA" id="ARBA00044770"/>
    </source>
</evidence>
<reference evidence="18" key="1">
    <citation type="journal article" date="2013" name="Sci. Rep.">
        <title>Metagenomics uncovers a new group of low GC and ultra-small marine Actinobacteria.</title>
        <authorList>
            <person name="Ghai R."/>
            <person name="Mizuno C.M."/>
            <person name="Picazo A."/>
            <person name="Camacho A."/>
            <person name="Rodriguez-Valera F."/>
        </authorList>
    </citation>
    <scope>NUCLEOTIDE SEQUENCE</scope>
</reference>
<keyword evidence="4 17" id="KW-0812">Transmembrane</keyword>
<dbReference type="GO" id="GO:0005886">
    <property type="term" value="C:plasma membrane"/>
    <property type="evidence" value="ECO:0007669"/>
    <property type="project" value="TreeGrafter"/>
</dbReference>
<dbReference type="GO" id="GO:0008360">
    <property type="term" value="P:regulation of cell shape"/>
    <property type="evidence" value="ECO:0007669"/>
    <property type="project" value="UniProtKB-KW"/>
</dbReference>
<keyword evidence="7 17" id="KW-1133">Transmembrane helix</keyword>
<name>S5DRV5_9ACTN</name>
<evidence type="ECO:0000256" key="12">
    <source>
        <dbReference type="ARBA" id="ARBA00041185"/>
    </source>
</evidence>
<evidence type="ECO:0000256" key="2">
    <source>
        <dbReference type="ARBA" id="ARBA00022676"/>
    </source>
</evidence>
<evidence type="ECO:0000256" key="17">
    <source>
        <dbReference type="SAM" id="Phobius"/>
    </source>
</evidence>
<keyword evidence="2" id="KW-0328">Glycosyltransferase</keyword>
<dbReference type="AlphaFoldDB" id="S5DRV5"/>
<dbReference type="Pfam" id="PF01098">
    <property type="entry name" value="FTSW_RODA_SPOVE"/>
    <property type="match status" value="1"/>
</dbReference>
<feature type="transmembrane region" description="Helical" evidence="17">
    <location>
        <begin position="12"/>
        <end position="30"/>
    </location>
</feature>
<keyword evidence="18" id="KW-0131">Cell cycle</keyword>
<feature type="transmembrane region" description="Helical" evidence="17">
    <location>
        <begin position="163"/>
        <end position="180"/>
    </location>
</feature>
<feature type="transmembrane region" description="Helical" evidence="17">
    <location>
        <begin position="336"/>
        <end position="359"/>
    </location>
</feature>
<protein>
    <recommendedName>
        <fullName evidence="12">Probable peptidoglycan glycosyltransferase FtsW</fullName>
        <ecNumber evidence="14">2.4.99.28</ecNumber>
    </recommendedName>
    <alternativeName>
        <fullName evidence="13">Cell division protein FtsW</fullName>
    </alternativeName>
    <alternativeName>
        <fullName evidence="10">Cell wall polymerase</fullName>
    </alternativeName>
    <alternativeName>
        <fullName evidence="9">Peptidoglycan polymerase</fullName>
    </alternativeName>
</protein>
<keyword evidence="18" id="KW-0132">Cell division</keyword>
<comment type="function">
    <text evidence="16">Peptidoglycan polymerase that is essential for cell division.</text>
</comment>
<comment type="subcellular location">
    <subcellularLocation>
        <location evidence="1">Membrane</location>
        <topology evidence="1">Multi-pass membrane protein</topology>
    </subcellularLocation>
</comment>
<feature type="transmembrane region" description="Helical" evidence="17">
    <location>
        <begin position="308"/>
        <end position="330"/>
    </location>
</feature>
<evidence type="ECO:0000313" key="18">
    <source>
        <dbReference type="EMBL" id="AGQ19680.1"/>
    </source>
</evidence>
<organism evidence="18">
    <name type="scientific">Candidatus Actinomarina minuta</name>
    <dbReference type="NCBI Taxonomy" id="1389454"/>
    <lineage>
        <taxon>Bacteria</taxon>
        <taxon>Bacillati</taxon>
        <taxon>Actinomycetota</taxon>
        <taxon>Actinomycetes</taxon>
        <taxon>Candidatus Actinomarinidae</taxon>
        <taxon>Candidatus Actinomarinales</taxon>
        <taxon>Candidatus Actinomarineae</taxon>
        <taxon>Candidatus Actinomarinaceae</taxon>
        <taxon>Candidatus Actinomarina</taxon>
    </lineage>
</organism>
<dbReference type="GO" id="GO:0051301">
    <property type="term" value="P:cell division"/>
    <property type="evidence" value="ECO:0007669"/>
    <property type="project" value="UniProtKB-KW"/>
</dbReference>
<evidence type="ECO:0000256" key="9">
    <source>
        <dbReference type="ARBA" id="ARBA00032370"/>
    </source>
</evidence>
<dbReference type="GO" id="GO:0032153">
    <property type="term" value="C:cell division site"/>
    <property type="evidence" value="ECO:0007669"/>
    <property type="project" value="TreeGrafter"/>
</dbReference>
<evidence type="ECO:0000256" key="15">
    <source>
        <dbReference type="ARBA" id="ARBA00049902"/>
    </source>
</evidence>
<evidence type="ECO:0000256" key="8">
    <source>
        <dbReference type="ARBA" id="ARBA00023136"/>
    </source>
</evidence>
<dbReference type="EMBL" id="KC811139">
    <property type="protein sequence ID" value="AGQ19680.1"/>
    <property type="molecule type" value="Genomic_DNA"/>
</dbReference>
<evidence type="ECO:0000256" key="10">
    <source>
        <dbReference type="ARBA" id="ARBA00033270"/>
    </source>
</evidence>
<feature type="transmembrane region" description="Helical" evidence="17">
    <location>
        <begin position="74"/>
        <end position="95"/>
    </location>
</feature>
<proteinExistence type="inferred from homology"/>
<dbReference type="GO" id="GO:0008955">
    <property type="term" value="F:peptidoglycan glycosyltransferase activity"/>
    <property type="evidence" value="ECO:0007669"/>
    <property type="project" value="UniProtKB-EC"/>
</dbReference>
<evidence type="ECO:0000256" key="16">
    <source>
        <dbReference type="ARBA" id="ARBA00049966"/>
    </source>
</evidence>
<feature type="transmembrane region" description="Helical" evidence="17">
    <location>
        <begin position="274"/>
        <end position="296"/>
    </location>
</feature>
<evidence type="ECO:0000256" key="5">
    <source>
        <dbReference type="ARBA" id="ARBA00022960"/>
    </source>
</evidence>
<evidence type="ECO:0000256" key="3">
    <source>
        <dbReference type="ARBA" id="ARBA00022679"/>
    </source>
</evidence>
<feature type="transmembrane region" description="Helical" evidence="17">
    <location>
        <begin position="42"/>
        <end position="62"/>
    </location>
</feature>
<keyword evidence="6" id="KW-0573">Peptidoglycan synthesis</keyword>
<accession>S5DRV5</accession>
<dbReference type="EC" id="2.4.99.28" evidence="14"/>
<dbReference type="PANTHER" id="PTHR30474">
    <property type="entry name" value="CELL CYCLE PROTEIN"/>
    <property type="match status" value="1"/>
</dbReference>
<evidence type="ECO:0000256" key="7">
    <source>
        <dbReference type="ARBA" id="ARBA00022989"/>
    </source>
</evidence>
<evidence type="ECO:0000256" key="4">
    <source>
        <dbReference type="ARBA" id="ARBA00022692"/>
    </source>
</evidence>
<evidence type="ECO:0000256" key="1">
    <source>
        <dbReference type="ARBA" id="ARBA00004141"/>
    </source>
</evidence>
<keyword evidence="8 17" id="KW-0472">Membrane</keyword>
<comment type="catalytic activity">
    <reaction evidence="15">
        <text>[GlcNAc-(1-&gt;4)-Mur2Ac(oyl-L-Ala-gamma-D-Glu-L-Lys-D-Ala-D-Ala)](n)-di-trans,octa-cis-undecaprenyl diphosphate + beta-D-GlcNAc-(1-&gt;4)-Mur2Ac(oyl-L-Ala-gamma-D-Glu-L-Lys-D-Ala-D-Ala)-di-trans,octa-cis-undecaprenyl diphosphate = [GlcNAc-(1-&gt;4)-Mur2Ac(oyl-L-Ala-gamma-D-Glu-L-Lys-D-Ala-D-Ala)](n+1)-di-trans,octa-cis-undecaprenyl diphosphate + di-trans,octa-cis-undecaprenyl diphosphate + H(+)</text>
        <dbReference type="Rhea" id="RHEA:23708"/>
        <dbReference type="Rhea" id="RHEA-COMP:9602"/>
        <dbReference type="Rhea" id="RHEA-COMP:9603"/>
        <dbReference type="ChEBI" id="CHEBI:15378"/>
        <dbReference type="ChEBI" id="CHEBI:58405"/>
        <dbReference type="ChEBI" id="CHEBI:60033"/>
        <dbReference type="ChEBI" id="CHEBI:78435"/>
        <dbReference type="EC" id="2.4.99.28"/>
    </reaction>
</comment>
<evidence type="ECO:0000256" key="11">
    <source>
        <dbReference type="ARBA" id="ARBA00038053"/>
    </source>
</evidence>